<proteinExistence type="predicted"/>
<dbReference type="EMBL" id="UYSU01000131">
    <property type="protein sequence ID" value="VDL85274.1"/>
    <property type="molecule type" value="Genomic_DNA"/>
</dbReference>
<reference evidence="3" key="1">
    <citation type="submission" date="2016-06" db="UniProtKB">
        <authorList>
            <consortium name="WormBaseParasite"/>
        </authorList>
    </citation>
    <scope>IDENTIFICATION</scope>
</reference>
<dbReference type="Proteomes" id="UP000275846">
    <property type="component" value="Unassembled WGS sequence"/>
</dbReference>
<name>A0A183S7M8_SCHSO</name>
<gene>
    <name evidence="1" type="ORF">SSLN_LOCUS226</name>
</gene>
<dbReference type="WBParaSite" id="SSLN_0000023801-mRNA-1">
    <property type="protein sequence ID" value="SSLN_0000023801-mRNA-1"/>
    <property type="gene ID" value="SSLN_0000023801"/>
</dbReference>
<evidence type="ECO:0000313" key="2">
    <source>
        <dbReference type="Proteomes" id="UP000275846"/>
    </source>
</evidence>
<sequence length="379" mass="43452">MEDEMSTVNELMEILYCKEDCQCLVLELTVVLSYLYFQRRYQQSEGVAKDFQQTLRLLCRRAFSTMDLKALNPRVLEQLFAGVHNPQIRKALLPVRPSTLEKVLSLACEGEVLQATCEQPPRSPFGATTVQPNSFHNAATQTPWKPCSCGSYPRRNNWRRPNSPQARSTIHAIDANTAPSDGQYYLVHDTVITCFGSRNPEGQVTRWQEKLAKYEFKCVFQPDRQHRNADALSRKPHRPHGECPSCTDVNISTVALQSDQCLLWAAAQRRSAYIPINNRKASNARPLRKSELAGYSYETRCLHRLWDKLLIENGVLCYHDSEQYPKRVMLPLSMVEDVVEWMHAELGHSGIHKTEQLHSDLIQTYRIVRGRDCALEFAD</sequence>
<organism evidence="3">
    <name type="scientific">Schistocephalus solidus</name>
    <name type="common">Tapeworm</name>
    <dbReference type="NCBI Taxonomy" id="70667"/>
    <lineage>
        <taxon>Eukaryota</taxon>
        <taxon>Metazoa</taxon>
        <taxon>Spiralia</taxon>
        <taxon>Lophotrochozoa</taxon>
        <taxon>Platyhelminthes</taxon>
        <taxon>Cestoda</taxon>
        <taxon>Eucestoda</taxon>
        <taxon>Diphyllobothriidea</taxon>
        <taxon>Diphyllobothriidae</taxon>
        <taxon>Schistocephalus</taxon>
    </lineage>
</organism>
<accession>A0A183S7M8</accession>
<evidence type="ECO:0000313" key="1">
    <source>
        <dbReference type="EMBL" id="VDL85274.1"/>
    </source>
</evidence>
<keyword evidence="2" id="KW-1185">Reference proteome</keyword>
<reference evidence="1 2" key="2">
    <citation type="submission" date="2018-11" db="EMBL/GenBank/DDBJ databases">
        <authorList>
            <consortium name="Pathogen Informatics"/>
        </authorList>
    </citation>
    <scope>NUCLEOTIDE SEQUENCE [LARGE SCALE GENOMIC DNA]</scope>
    <source>
        <strain evidence="1 2">NST_G2</strain>
    </source>
</reference>
<evidence type="ECO:0000313" key="3">
    <source>
        <dbReference type="WBParaSite" id="SSLN_0000023801-mRNA-1"/>
    </source>
</evidence>
<protein>
    <submittedName>
        <fullName evidence="3">DUF3504 domain-containing protein</fullName>
    </submittedName>
</protein>
<dbReference type="AlphaFoldDB" id="A0A183S7M8"/>
<dbReference type="OrthoDB" id="116078at2759"/>